<evidence type="ECO:0000313" key="1">
    <source>
        <dbReference type="EMBL" id="KAL0442019.1"/>
    </source>
</evidence>
<dbReference type="AlphaFoldDB" id="A0AAW2WLU3"/>
<accession>A0AAW2WLU3</accession>
<comment type="caution">
    <text evidence="1">The sequence shown here is derived from an EMBL/GenBank/DDBJ whole genome shotgun (WGS) entry which is preliminary data.</text>
</comment>
<reference evidence="1" key="2">
    <citation type="journal article" date="2024" name="Plant">
        <title>Genomic evolution and insights into agronomic trait innovations of Sesamum species.</title>
        <authorList>
            <person name="Miao H."/>
            <person name="Wang L."/>
            <person name="Qu L."/>
            <person name="Liu H."/>
            <person name="Sun Y."/>
            <person name="Le M."/>
            <person name="Wang Q."/>
            <person name="Wei S."/>
            <person name="Zheng Y."/>
            <person name="Lin W."/>
            <person name="Duan Y."/>
            <person name="Cao H."/>
            <person name="Xiong S."/>
            <person name="Wang X."/>
            <person name="Wei L."/>
            <person name="Li C."/>
            <person name="Ma Q."/>
            <person name="Ju M."/>
            <person name="Zhao R."/>
            <person name="Li G."/>
            <person name="Mu C."/>
            <person name="Tian Q."/>
            <person name="Mei H."/>
            <person name="Zhang T."/>
            <person name="Gao T."/>
            <person name="Zhang H."/>
        </authorList>
    </citation>
    <scope>NUCLEOTIDE SEQUENCE</scope>
    <source>
        <strain evidence="1">G02</strain>
    </source>
</reference>
<organism evidence="1">
    <name type="scientific">Sesamum radiatum</name>
    <name type="common">Black benniseed</name>
    <dbReference type="NCBI Taxonomy" id="300843"/>
    <lineage>
        <taxon>Eukaryota</taxon>
        <taxon>Viridiplantae</taxon>
        <taxon>Streptophyta</taxon>
        <taxon>Embryophyta</taxon>
        <taxon>Tracheophyta</taxon>
        <taxon>Spermatophyta</taxon>
        <taxon>Magnoliopsida</taxon>
        <taxon>eudicotyledons</taxon>
        <taxon>Gunneridae</taxon>
        <taxon>Pentapetalae</taxon>
        <taxon>asterids</taxon>
        <taxon>lamiids</taxon>
        <taxon>Lamiales</taxon>
        <taxon>Pedaliaceae</taxon>
        <taxon>Sesamum</taxon>
    </lineage>
</organism>
<proteinExistence type="predicted"/>
<gene>
    <name evidence="1" type="ORF">Sradi_0140800</name>
</gene>
<sequence>MALWKSMSDCNLWKTSAKFFKSGNPVRLLDHAHFCCQLSALWFFQALYPLHCGCYHCVLFVSSVHQYGIANEDTEAVCEKLKKDLKTVFNVLPKDMQQLLIMNPERASLLQESHECSDLPKHTLLPDGVVSSAQPR</sequence>
<name>A0AAW2WLU3_SESRA</name>
<reference evidence="1" key="1">
    <citation type="submission" date="2020-06" db="EMBL/GenBank/DDBJ databases">
        <authorList>
            <person name="Li T."/>
            <person name="Hu X."/>
            <person name="Zhang T."/>
            <person name="Song X."/>
            <person name="Zhang H."/>
            <person name="Dai N."/>
            <person name="Sheng W."/>
            <person name="Hou X."/>
            <person name="Wei L."/>
        </authorList>
    </citation>
    <scope>NUCLEOTIDE SEQUENCE</scope>
    <source>
        <strain evidence="1">G02</strain>
        <tissue evidence="1">Leaf</tissue>
    </source>
</reference>
<dbReference type="EMBL" id="JACGWJ010000001">
    <property type="protein sequence ID" value="KAL0442019.1"/>
    <property type="molecule type" value="Genomic_DNA"/>
</dbReference>
<protein>
    <submittedName>
        <fullName evidence="1">Uncharacterized protein</fullName>
    </submittedName>
</protein>